<protein>
    <submittedName>
        <fullName evidence="2">Uncharacterized protein</fullName>
    </submittedName>
</protein>
<sequence length="776" mass="86070">MVQDTYKHVSNFKRLKKVIRTMHASAMDRTKGEIEAQEMEDLYTSNVSESEDKRGKDNRGKDNGGKDTGQRSTTTHSSTKSFVTIIAADPIIIPVPTIIPPTVLATTFPSAFPITISTAISPTIPAAIPKHGNFRFIDIDFDPATRCMRQDDHGHRQQYSRNVAVIGDRLAQPVPHSNDPDKKLLSQKYHSALYQCHSGGSARRVSGPLGSPAVSPAPASPSSAEEAEVVQPDVHSPCCLICRDGAEGGLDPVQYWLLLQSSSFTSFEASFAELKAHLKHGGCILAFFSDHSEEDSGWLFAGKEKGSFVTMSILQVLSTVLGLYSGILKATTMIFLVCGLVVAHVKPFCSWIRTGSHDGHLIDRITKQFNNLWIKEMTFSTYCLPKLIETPFEEHFRLIKLSFVSTFGGLLDIKAEESLVELDMMTGPKLLEALNDDGDAADLVLQSTRAEILEEFDIDPQLLSMPGAPVSESLSHSPVLTTPLLHPPHSATTIPTADLEEVATSTSPAITRMDAQPHATKKCNLILRVLWLLMSTAAVHHVMNKVKWNSFPTVAANLAAVSPWAVHRVTEHVARGGIVSANNEDEKMADEEWNQQQQSMEEVLDDQENYVEQLQNDEIKINSDNFGNLIPKAGQVMNYLHQDEKINNICVGLCDTGTQGEKSEKEEEIEPIDMDDIDEHDDNDADHSCWYEDELEENMSDNGLDNNMDVNESPIMPAETSLPLLIEDILQFSSKERPFREVQTGHYESQTHTLHVIWQENLFITVPMGVDKQLVH</sequence>
<evidence type="ECO:0000256" key="1">
    <source>
        <dbReference type="SAM" id="MobiDB-lite"/>
    </source>
</evidence>
<dbReference type="AlphaFoldDB" id="A0A9P6ZXI8"/>
<organism evidence="2 3">
    <name type="scientific">Suillus placidus</name>
    <dbReference type="NCBI Taxonomy" id="48579"/>
    <lineage>
        <taxon>Eukaryota</taxon>
        <taxon>Fungi</taxon>
        <taxon>Dikarya</taxon>
        <taxon>Basidiomycota</taxon>
        <taxon>Agaricomycotina</taxon>
        <taxon>Agaricomycetes</taxon>
        <taxon>Agaricomycetidae</taxon>
        <taxon>Boletales</taxon>
        <taxon>Suillineae</taxon>
        <taxon>Suillaceae</taxon>
        <taxon>Suillus</taxon>
    </lineage>
</organism>
<gene>
    <name evidence="2" type="ORF">EV702DRAFT_1044490</name>
</gene>
<evidence type="ECO:0000313" key="2">
    <source>
        <dbReference type="EMBL" id="KAG1778629.1"/>
    </source>
</evidence>
<comment type="caution">
    <text evidence="2">The sequence shown here is derived from an EMBL/GenBank/DDBJ whole genome shotgun (WGS) entry which is preliminary data.</text>
</comment>
<proteinExistence type="predicted"/>
<name>A0A9P6ZXI8_9AGAM</name>
<keyword evidence="3" id="KW-1185">Reference proteome</keyword>
<feature type="region of interest" description="Disordered" evidence="1">
    <location>
        <begin position="203"/>
        <end position="226"/>
    </location>
</feature>
<feature type="compositionally biased region" description="Low complexity" evidence="1">
    <location>
        <begin position="211"/>
        <end position="224"/>
    </location>
</feature>
<dbReference type="Proteomes" id="UP000714275">
    <property type="component" value="Unassembled WGS sequence"/>
</dbReference>
<feature type="region of interest" description="Disordered" evidence="1">
    <location>
        <begin position="30"/>
        <end position="78"/>
    </location>
</feature>
<feature type="compositionally biased region" description="Basic and acidic residues" evidence="1">
    <location>
        <begin position="50"/>
        <end position="69"/>
    </location>
</feature>
<evidence type="ECO:0000313" key="3">
    <source>
        <dbReference type="Proteomes" id="UP000714275"/>
    </source>
</evidence>
<dbReference type="EMBL" id="JABBWD010000015">
    <property type="protein sequence ID" value="KAG1778629.1"/>
    <property type="molecule type" value="Genomic_DNA"/>
</dbReference>
<accession>A0A9P6ZXI8</accession>
<reference evidence="2" key="1">
    <citation type="journal article" date="2020" name="New Phytol.">
        <title>Comparative genomics reveals dynamic genome evolution in host specialist ectomycorrhizal fungi.</title>
        <authorList>
            <person name="Lofgren L.A."/>
            <person name="Nguyen N.H."/>
            <person name="Vilgalys R."/>
            <person name="Ruytinx J."/>
            <person name="Liao H.L."/>
            <person name="Branco S."/>
            <person name="Kuo A."/>
            <person name="LaButti K."/>
            <person name="Lipzen A."/>
            <person name="Andreopoulos W."/>
            <person name="Pangilinan J."/>
            <person name="Riley R."/>
            <person name="Hundley H."/>
            <person name="Na H."/>
            <person name="Barry K."/>
            <person name="Grigoriev I.V."/>
            <person name="Stajich J.E."/>
            <person name="Kennedy P.G."/>
        </authorList>
    </citation>
    <scope>NUCLEOTIDE SEQUENCE</scope>
    <source>
        <strain evidence="2">DOB743</strain>
    </source>
</reference>